<keyword evidence="1" id="KW-0732">Signal</keyword>
<name>A0A369CJ04_9GAMM</name>
<dbReference type="CDD" id="cd00254">
    <property type="entry name" value="LT-like"/>
    <property type="match status" value="1"/>
</dbReference>
<reference evidence="3 4" key="1">
    <citation type="submission" date="2018-07" db="EMBL/GenBank/DDBJ databases">
        <title>Genomic Encyclopedia of Type Strains, Phase IV (KMG-IV): sequencing the most valuable type-strain genomes for metagenomic binning, comparative biology and taxonomic classification.</title>
        <authorList>
            <person name="Goeker M."/>
        </authorList>
    </citation>
    <scope>NUCLEOTIDE SEQUENCE [LARGE SCALE GENOMIC DNA]</scope>
    <source>
        <strain evidence="3 4">DSM 26407</strain>
    </source>
</reference>
<gene>
    <name evidence="3" type="ORF">DFQ59_101846</name>
</gene>
<dbReference type="RefSeq" id="WP_147275165.1">
    <property type="nucleotide sequence ID" value="NZ_QPJY01000001.1"/>
</dbReference>
<evidence type="ECO:0000313" key="4">
    <source>
        <dbReference type="Proteomes" id="UP000252707"/>
    </source>
</evidence>
<dbReference type="EMBL" id="QPJY01000001">
    <property type="protein sequence ID" value="RCX33541.1"/>
    <property type="molecule type" value="Genomic_DNA"/>
</dbReference>
<feature type="domain" description="Transglycosylase SLT" evidence="2">
    <location>
        <begin position="468"/>
        <end position="578"/>
    </location>
</feature>
<dbReference type="Gene3D" id="1.10.530.10">
    <property type="match status" value="1"/>
</dbReference>
<keyword evidence="4" id="KW-1185">Reference proteome</keyword>
<accession>A0A369CJ04</accession>
<evidence type="ECO:0000259" key="2">
    <source>
        <dbReference type="Pfam" id="PF01464"/>
    </source>
</evidence>
<proteinExistence type="predicted"/>
<comment type="caution">
    <text evidence="3">The sequence shown here is derived from an EMBL/GenBank/DDBJ whole genome shotgun (WGS) entry which is preliminary data.</text>
</comment>
<sequence length="613" mass="66363">MSVSDPRRLPVRFLWLLLLLLSATAEAATLRVPLTIPYALLESAFGAWSGGADEAGCRHLQTGAPQLEARGGELHFVATVEAVLGAEVLGKCVQPLAWIGMADVVLEPYVDEAWQLRFRLGATELSNADGTRAPVLSAIWELVRHLLVPRLESFSFDLDAPRAEIRALVRSAAPALEAVLASLRLGEPVAGERGVAVPLLLELPADLPAPPPPVATEVEDAAALAARRQAGERIDAFLVFVVKQAGLDLEDPELRAALFSLLLQSRYRLLAILDGSAPETEGDPVRALLRDDWERLRGILLEAERRGLGGGALLRYVSFLNAGDVLLALDAAAPELGVWISAEGLRRLALGLRPGYPGDPLEYGYDVDFELRRLFGFPDEPPLPPPLPEQEPDRSGGLMDWLVRPARAAASAPDPVTLLGRHLERRVPGTDELPVYRAEMAGLLRLVGERELQGSGLEPAAAVVYRALLPATALIESCWRQYVREDGKVTFIASPVGSVGLMQVNTRVWRGLYDVERLRWEVAYNARAGAQILLRYLQDPGLKVAQRSGDAAHLPRAAYAAYNAGPGGATRFLARDGSVKAGAVDRRLWRLYQGFSAGAAPDLQRCDVGDDES</sequence>
<feature type="signal peptide" evidence="1">
    <location>
        <begin position="1"/>
        <end position="27"/>
    </location>
</feature>
<dbReference type="Proteomes" id="UP000252707">
    <property type="component" value="Unassembled WGS sequence"/>
</dbReference>
<dbReference type="InterPro" id="IPR023346">
    <property type="entry name" value="Lysozyme-like_dom_sf"/>
</dbReference>
<dbReference type="Pfam" id="PF01464">
    <property type="entry name" value="SLT"/>
    <property type="match status" value="1"/>
</dbReference>
<protein>
    <submittedName>
        <fullName evidence="3">Transglycosylase-like protein with SLT domain</fullName>
    </submittedName>
</protein>
<organism evidence="3 4">
    <name type="scientific">Thioalbus denitrificans</name>
    <dbReference type="NCBI Taxonomy" id="547122"/>
    <lineage>
        <taxon>Bacteria</taxon>
        <taxon>Pseudomonadati</taxon>
        <taxon>Pseudomonadota</taxon>
        <taxon>Gammaproteobacteria</taxon>
        <taxon>Chromatiales</taxon>
        <taxon>Ectothiorhodospiraceae</taxon>
        <taxon>Thioalbus</taxon>
    </lineage>
</organism>
<dbReference type="OrthoDB" id="5289483at2"/>
<dbReference type="SUPFAM" id="SSF53955">
    <property type="entry name" value="Lysozyme-like"/>
    <property type="match status" value="1"/>
</dbReference>
<dbReference type="AlphaFoldDB" id="A0A369CJ04"/>
<dbReference type="InterPro" id="IPR008258">
    <property type="entry name" value="Transglycosylase_SLT_dom_1"/>
</dbReference>
<evidence type="ECO:0000313" key="3">
    <source>
        <dbReference type="EMBL" id="RCX33541.1"/>
    </source>
</evidence>
<feature type="chain" id="PRO_5016688130" evidence="1">
    <location>
        <begin position="28"/>
        <end position="613"/>
    </location>
</feature>
<evidence type="ECO:0000256" key="1">
    <source>
        <dbReference type="SAM" id="SignalP"/>
    </source>
</evidence>